<evidence type="ECO:0000256" key="3">
    <source>
        <dbReference type="ARBA" id="ARBA00022679"/>
    </source>
</evidence>
<comment type="caution">
    <text evidence="5">The sequence shown here is derived from an EMBL/GenBank/DDBJ whole genome shotgun (WGS) entry which is preliminary data.</text>
</comment>
<dbReference type="CDD" id="cd18095">
    <property type="entry name" value="SpoU-like_rRNA-MTase"/>
    <property type="match status" value="1"/>
</dbReference>
<accession>A0ABV1H7R4</accession>
<dbReference type="EMBL" id="JBBMFS010000007">
    <property type="protein sequence ID" value="MEQ2555202.1"/>
    <property type="molecule type" value="Genomic_DNA"/>
</dbReference>
<dbReference type="InterPro" id="IPR029028">
    <property type="entry name" value="Alpha/beta_knot_MTases"/>
</dbReference>
<name>A0ABV1H7R4_9FIRM</name>
<dbReference type="InterPro" id="IPR053888">
    <property type="entry name" value="MRM3-like_sub_bind"/>
</dbReference>
<dbReference type="Pfam" id="PF00588">
    <property type="entry name" value="SpoU_methylase"/>
    <property type="match status" value="1"/>
</dbReference>
<evidence type="ECO:0000259" key="4">
    <source>
        <dbReference type="SMART" id="SM00967"/>
    </source>
</evidence>
<dbReference type="InterPro" id="IPR029064">
    <property type="entry name" value="Ribosomal_eL30-like_sf"/>
</dbReference>
<dbReference type="SUPFAM" id="SSF55315">
    <property type="entry name" value="L30e-like"/>
    <property type="match status" value="1"/>
</dbReference>
<gene>
    <name evidence="5" type="ORF">WMO37_09315</name>
</gene>
<dbReference type="Pfam" id="PF22435">
    <property type="entry name" value="MRM3-like_sub_bind"/>
    <property type="match status" value="1"/>
</dbReference>
<dbReference type="Gene3D" id="3.30.1330.30">
    <property type="match status" value="1"/>
</dbReference>
<evidence type="ECO:0000256" key="2">
    <source>
        <dbReference type="ARBA" id="ARBA00022603"/>
    </source>
</evidence>
<keyword evidence="2 5" id="KW-0489">Methyltransferase</keyword>
<dbReference type="PANTHER" id="PTHR43191:SF2">
    <property type="entry name" value="RRNA METHYLTRANSFERASE 3, MITOCHONDRIAL"/>
    <property type="match status" value="1"/>
</dbReference>
<reference evidence="5" key="1">
    <citation type="submission" date="2024-03" db="EMBL/GenBank/DDBJ databases">
        <title>Human intestinal bacterial collection.</title>
        <authorList>
            <person name="Pauvert C."/>
            <person name="Hitch T.C.A."/>
            <person name="Clavel T."/>
        </authorList>
    </citation>
    <scope>NUCLEOTIDE SEQUENCE [LARGE SCALE GENOMIC DNA]</scope>
    <source>
        <strain evidence="5">CLA-AA-H89B</strain>
    </source>
</reference>
<comment type="similarity">
    <text evidence="1">Belongs to the class IV-like SAM-binding methyltransferase superfamily. RNA methyltransferase TrmH family.</text>
</comment>
<dbReference type="InterPro" id="IPR029026">
    <property type="entry name" value="tRNA_m1G_MTases_N"/>
</dbReference>
<protein>
    <submittedName>
        <fullName evidence="5">RNA methyltransferase</fullName>
    </submittedName>
</protein>
<dbReference type="GO" id="GO:0008168">
    <property type="term" value="F:methyltransferase activity"/>
    <property type="evidence" value="ECO:0007669"/>
    <property type="project" value="UniProtKB-KW"/>
</dbReference>
<evidence type="ECO:0000256" key="1">
    <source>
        <dbReference type="ARBA" id="ARBA00007228"/>
    </source>
</evidence>
<sequence>MITSTSSSQVKTVVSLQKKAKTRKETKQFVVEGMKMVSEVPQDRLVKVYFSESFAAANVSFLNKFAKEQTELVSDIVFAQMSDTKTPQGALAIVKMAQYTVQDMMKDKPLLLLVENLQDPGNLGTIVRMAEGAGVTGVILSPNTVDIYNPKTIRSTMGSVYRVPFFYAKDFTQQLADLKQAGVRLYAAHLDGNCEYTHPDYTGSSAFLIGNEANGLTKASSDAADVLVRIPMQGQVESFNAAVACTILTFEAVRQRRTGVR</sequence>
<dbReference type="InterPro" id="IPR013123">
    <property type="entry name" value="SpoU_subst-bd"/>
</dbReference>
<keyword evidence="3" id="KW-0808">Transferase</keyword>
<dbReference type="InterPro" id="IPR051259">
    <property type="entry name" value="rRNA_Methyltransferase"/>
</dbReference>
<dbReference type="GO" id="GO:0032259">
    <property type="term" value="P:methylation"/>
    <property type="evidence" value="ECO:0007669"/>
    <property type="project" value="UniProtKB-KW"/>
</dbReference>
<evidence type="ECO:0000313" key="6">
    <source>
        <dbReference type="Proteomes" id="UP001546774"/>
    </source>
</evidence>
<dbReference type="Proteomes" id="UP001546774">
    <property type="component" value="Unassembled WGS sequence"/>
</dbReference>
<dbReference type="SMART" id="SM00967">
    <property type="entry name" value="SpoU_sub_bind"/>
    <property type="match status" value="1"/>
</dbReference>
<dbReference type="Gene3D" id="3.40.1280.10">
    <property type="match status" value="1"/>
</dbReference>
<dbReference type="PANTHER" id="PTHR43191">
    <property type="entry name" value="RRNA METHYLTRANSFERASE 3"/>
    <property type="match status" value="1"/>
</dbReference>
<feature type="domain" description="RNA 2-O ribose methyltransferase substrate binding" evidence="4">
    <location>
        <begin position="30"/>
        <end position="100"/>
    </location>
</feature>
<evidence type="ECO:0000313" key="5">
    <source>
        <dbReference type="EMBL" id="MEQ2555202.1"/>
    </source>
</evidence>
<organism evidence="5 6">
    <name type="scientific">Lachnospira intestinalis</name>
    <dbReference type="NCBI Taxonomy" id="3133158"/>
    <lineage>
        <taxon>Bacteria</taxon>
        <taxon>Bacillati</taxon>
        <taxon>Bacillota</taxon>
        <taxon>Clostridia</taxon>
        <taxon>Lachnospirales</taxon>
        <taxon>Lachnospiraceae</taxon>
        <taxon>Lachnospira</taxon>
    </lineage>
</organism>
<keyword evidence="6" id="KW-1185">Reference proteome</keyword>
<proteinExistence type="inferred from homology"/>
<dbReference type="InterPro" id="IPR001537">
    <property type="entry name" value="SpoU_MeTrfase"/>
</dbReference>
<dbReference type="SUPFAM" id="SSF75217">
    <property type="entry name" value="alpha/beta knot"/>
    <property type="match status" value="1"/>
</dbReference>